<dbReference type="EMBL" id="JADBGG010000016">
    <property type="protein sequence ID" value="MBE1425618.1"/>
    <property type="molecule type" value="Genomic_DNA"/>
</dbReference>
<protein>
    <submittedName>
        <fullName evidence="2">Uncharacterized protein</fullName>
    </submittedName>
</protein>
<accession>A0ABR9H4H3</accession>
<gene>
    <name evidence="2" type="ORF">H4684_002275</name>
</gene>
<reference evidence="2 3" key="1">
    <citation type="submission" date="2020-10" db="EMBL/GenBank/DDBJ databases">
        <title>Genomic Encyclopedia of Type Strains, Phase IV (KMG-IV): sequencing the most valuable type-strain genomes for metagenomic binning, comparative biology and taxonomic classification.</title>
        <authorList>
            <person name="Goeker M."/>
        </authorList>
    </citation>
    <scope>NUCLEOTIDE SEQUENCE [LARGE SCALE GENOMIC DNA]</scope>
    <source>
        <strain evidence="2 3">DSM 4194</strain>
    </source>
</reference>
<organism evidence="2 3">
    <name type="scientific">Desulfomicrobium macestii</name>
    <dbReference type="NCBI Taxonomy" id="90731"/>
    <lineage>
        <taxon>Bacteria</taxon>
        <taxon>Pseudomonadati</taxon>
        <taxon>Thermodesulfobacteriota</taxon>
        <taxon>Desulfovibrionia</taxon>
        <taxon>Desulfovibrionales</taxon>
        <taxon>Desulfomicrobiaceae</taxon>
        <taxon>Desulfomicrobium</taxon>
    </lineage>
</organism>
<dbReference type="Proteomes" id="UP000639010">
    <property type="component" value="Unassembled WGS sequence"/>
</dbReference>
<evidence type="ECO:0000313" key="2">
    <source>
        <dbReference type="EMBL" id="MBE1425618.1"/>
    </source>
</evidence>
<comment type="caution">
    <text evidence="2">The sequence shown here is derived from an EMBL/GenBank/DDBJ whole genome shotgun (WGS) entry which is preliminary data.</text>
</comment>
<sequence length="193" mass="21817">MKATCPVCGGYGPLESFLVDDDAKRAVVAVGKLPGDLPRLCWAYLGMFRKPASTRVLTWERVGRIVAELADLVAEKDMSWKSQRVVPSRPEFWAQGIQAMLDRDAQGKLERPLDGHNYLRAVVYEIAEKAWHQGNVKKENEAKFRPQEPQQRRRDPEHDDKPIVPLSEGIKGWRERLGVSKKEGGDNGRADID</sequence>
<keyword evidence="3" id="KW-1185">Reference proteome</keyword>
<proteinExistence type="predicted"/>
<feature type="compositionally biased region" description="Basic and acidic residues" evidence="1">
    <location>
        <begin position="171"/>
        <end position="193"/>
    </location>
</feature>
<name>A0ABR9H4H3_9BACT</name>
<evidence type="ECO:0000313" key="3">
    <source>
        <dbReference type="Proteomes" id="UP000639010"/>
    </source>
</evidence>
<feature type="compositionally biased region" description="Basic and acidic residues" evidence="1">
    <location>
        <begin position="137"/>
        <end position="162"/>
    </location>
</feature>
<evidence type="ECO:0000256" key="1">
    <source>
        <dbReference type="SAM" id="MobiDB-lite"/>
    </source>
</evidence>
<dbReference type="RefSeq" id="WP_192623795.1">
    <property type="nucleotide sequence ID" value="NZ_JADBGG010000016.1"/>
</dbReference>
<feature type="region of interest" description="Disordered" evidence="1">
    <location>
        <begin position="137"/>
        <end position="193"/>
    </location>
</feature>